<comment type="caution">
    <text evidence="2">The sequence shown here is derived from an EMBL/GenBank/DDBJ whole genome shotgun (WGS) entry which is preliminary data.</text>
</comment>
<protein>
    <submittedName>
        <fullName evidence="2">Uncharacterized protein</fullName>
    </submittedName>
</protein>
<keyword evidence="3" id="KW-1185">Reference proteome</keyword>
<gene>
    <name evidence="2" type="ORF">HDK90DRAFT_465787</name>
</gene>
<evidence type="ECO:0000313" key="3">
    <source>
        <dbReference type="Proteomes" id="UP001492380"/>
    </source>
</evidence>
<evidence type="ECO:0000313" key="2">
    <source>
        <dbReference type="EMBL" id="KAK8235429.1"/>
    </source>
</evidence>
<reference evidence="2 3" key="1">
    <citation type="submission" date="2024-04" db="EMBL/GenBank/DDBJ databases">
        <title>Phyllosticta paracitricarpa is synonymous to the EU quarantine fungus P. citricarpa based on phylogenomic analyses.</title>
        <authorList>
            <consortium name="Lawrence Berkeley National Laboratory"/>
            <person name="Van Ingen-Buijs V.A."/>
            <person name="Van Westerhoven A.C."/>
            <person name="Haridas S."/>
            <person name="Skiadas P."/>
            <person name="Martin F."/>
            <person name="Groenewald J.Z."/>
            <person name="Crous P.W."/>
            <person name="Seidl M.F."/>
        </authorList>
    </citation>
    <scope>NUCLEOTIDE SEQUENCE [LARGE SCALE GENOMIC DNA]</scope>
    <source>
        <strain evidence="2 3">CBS 123374</strain>
    </source>
</reference>
<evidence type="ECO:0000256" key="1">
    <source>
        <dbReference type="SAM" id="MobiDB-lite"/>
    </source>
</evidence>
<dbReference type="Proteomes" id="UP001492380">
    <property type="component" value="Unassembled WGS sequence"/>
</dbReference>
<dbReference type="EMBL" id="JBBWRZ010000005">
    <property type="protein sequence ID" value="KAK8235429.1"/>
    <property type="molecule type" value="Genomic_DNA"/>
</dbReference>
<feature type="region of interest" description="Disordered" evidence="1">
    <location>
        <begin position="1"/>
        <end position="40"/>
    </location>
</feature>
<organism evidence="2 3">
    <name type="scientific">Phyllosticta capitalensis</name>
    <dbReference type="NCBI Taxonomy" id="121624"/>
    <lineage>
        <taxon>Eukaryota</taxon>
        <taxon>Fungi</taxon>
        <taxon>Dikarya</taxon>
        <taxon>Ascomycota</taxon>
        <taxon>Pezizomycotina</taxon>
        <taxon>Dothideomycetes</taxon>
        <taxon>Dothideomycetes incertae sedis</taxon>
        <taxon>Botryosphaeriales</taxon>
        <taxon>Phyllostictaceae</taxon>
        <taxon>Phyllosticta</taxon>
    </lineage>
</organism>
<accession>A0ABR1YPQ1</accession>
<proteinExistence type="predicted"/>
<name>A0ABR1YPQ1_9PEZI</name>
<feature type="compositionally biased region" description="Polar residues" evidence="1">
    <location>
        <begin position="29"/>
        <end position="39"/>
    </location>
</feature>
<sequence>MSSSEFNLNPLAMPFVPAQQDEDHVASPTADTQRQSSAGRNYEAENCRYIPYEGVWPSSDALEPFPYYVDPISGIAYISDPPAPRREDAENATPLVDICNVLRLPLNLKLVLVYKITSVKPYRVQTTTLPVLSDSSPFDIEGKVFEIIREDMKEAIKKDEIPFKDRNAFGCGRVDFKAKVLKQGADPRLPIHISYLDPNAKLWYALRPEIREKLARSEEVEDREVTLRVTVTVFEGFPIRRLFGYNA</sequence>